<feature type="region of interest" description="Disordered" evidence="4">
    <location>
        <begin position="1154"/>
        <end position="1197"/>
    </location>
</feature>
<dbReference type="InterPro" id="IPR013136">
    <property type="entry name" value="WSTF_Acf1_Cbp146"/>
</dbReference>
<feature type="compositionally biased region" description="Polar residues" evidence="4">
    <location>
        <begin position="317"/>
        <end position="332"/>
    </location>
</feature>
<feature type="compositionally biased region" description="Basic and acidic residues" evidence="4">
    <location>
        <begin position="657"/>
        <end position="667"/>
    </location>
</feature>
<gene>
    <name evidence="6" type="ORF">PtA15_4A343</name>
</gene>
<dbReference type="GeneID" id="77809113"/>
<proteinExistence type="predicted"/>
<dbReference type="Proteomes" id="UP001164743">
    <property type="component" value="Chromosome 4A"/>
</dbReference>
<feature type="compositionally biased region" description="Polar residues" evidence="4">
    <location>
        <begin position="886"/>
        <end position="895"/>
    </location>
</feature>
<evidence type="ECO:0000313" key="7">
    <source>
        <dbReference type="Proteomes" id="UP001164743"/>
    </source>
</evidence>
<feature type="compositionally biased region" description="Basic and acidic residues" evidence="4">
    <location>
        <begin position="906"/>
        <end position="922"/>
    </location>
</feature>
<feature type="compositionally biased region" description="Polar residues" evidence="4">
    <location>
        <begin position="679"/>
        <end position="694"/>
    </location>
</feature>
<dbReference type="Pfam" id="PF10537">
    <property type="entry name" value="WAC_Acf1_DNA_bd"/>
    <property type="match status" value="1"/>
</dbReference>
<feature type="region of interest" description="Disordered" evidence="4">
    <location>
        <begin position="1015"/>
        <end position="1034"/>
    </location>
</feature>
<evidence type="ECO:0000313" key="6">
    <source>
        <dbReference type="EMBL" id="WAQ83894.1"/>
    </source>
</evidence>
<name>A0ABY7CF97_9BASI</name>
<evidence type="ECO:0000259" key="5">
    <source>
        <dbReference type="PROSITE" id="PS51136"/>
    </source>
</evidence>
<dbReference type="PANTHER" id="PTHR32075">
    <property type="entry name" value="ISWI CHROMATIN-REMODELING COMPLEX SUBUNIT YPL216W-RELATED"/>
    <property type="match status" value="1"/>
</dbReference>
<feature type="compositionally biased region" description="Low complexity" evidence="4">
    <location>
        <begin position="811"/>
        <end position="837"/>
    </location>
</feature>
<dbReference type="PROSITE" id="PS51136">
    <property type="entry name" value="WAC"/>
    <property type="match status" value="1"/>
</dbReference>
<protein>
    <recommendedName>
        <fullName evidence="5">WAC domain-containing protein</fullName>
    </recommendedName>
</protein>
<evidence type="ECO:0000256" key="3">
    <source>
        <dbReference type="PROSITE-ProRule" id="PRU00475"/>
    </source>
</evidence>
<dbReference type="InterPro" id="IPR028941">
    <property type="entry name" value="WHIM2_dom"/>
</dbReference>
<sequence>MPLLDRTEVSPLPLPSQLGQLPPDTELWLIAQTGEIFTDYESYANRHLFYSQPIFTPTAPASHHHQPVSFFQALNHEHAAQDELIQKHFPETLKQRITAAVSLQPAQRQPNIDHLVDYLYELFHNRFNVADKVTVDLASSHSASPSVYPAKVVKVFPPKPIRDLDKHAYADLIHLQAIDRFSLDLNKTLQIDSPAGYLYTIQLIDDQQSNSDNFGASYMEVETRKLSRPADTFSKPLLKRFLQSVLVPSSHSSNPPSLPRWTIHPDLSLPKTITPKPIPVPSYKSLVKNYDQINRLATQADHHHLTEPHPKKRKKNTCQPLTPSQTSLQTLPPSYQDYPDHLKETLSSCAQLIEKQLEPNSLNYSIVEPCPQKKVVKKKRKKTLDSTDPSALIPINAHLDHPLTVNTQLANPADPALPLISATTPSTATKESKKTIKYPIEDLDLDPFTIIDGRYLRRANPTPLKLPRKPQPSQQKLGKKFAQRLKIWSFVNIFKLNERRCKFEEFDESLDDLTASLVKLILSQSGLRYPTTRPQRFTSISVLPFFATRPAQECRVMSIDEREYWVRKGLRFVNITRRLHEFALASAAGKRKTNRAALEEDWVMGLVEIMCHRGGIERLGCMARMLKYFFSTEGTLLAIDHTIDQDDELPDPGVTKKPQDSHPKTKYDQANAPQDGDSPLSNTTDDSLTVQDSEGSVDGLDKEEDVEPEAGAETADEDGRRYGRSIRNQRSNPRMLKKTLAARFALLPIDDKLVLLEFLCDLATESDQVRNYMDECDEKLTVVRREKADVNKEKRKVLEELARLEARKAEAALNTQPASTTEPSSSTITEPSPTTEPDAAQPPPKQEPSTEAAPAQGSPEVMLGRGGDVSAEPEEARSSGAGKPSTHASAGSRSLSVAVDGPTKSPDTETDKKPAGRRRLDTAVRTATLLARQIKPPAASASPAYPPSDPQGKLAAEKAALDGQLFDVGLRELFFQERFRQLIGVSKLKPLGSDRFLCKYWWFDGVGGMQIHSNADTPQASVEAEDDEEGEEGEEETRWYAGCLFVSGPSIDEWQKIAAAHGGHAALFKRRFHEELGVETGPVDPREQQPLGAEDELKEQIVGVDEWAVYDTEQQVDELVGWLNGKGVRENALKANLKEWKEYIVDGFVQRRRARARRHQQQPVPPVEIDCAEGREDARSGSSCPPVDRRDLGSPAS</sequence>
<feature type="compositionally biased region" description="Basic and acidic residues" evidence="4">
    <location>
        <begin position="1187"/>
        <end position="1197"/>
    </location>
</feature>
<dbReference type="EMBL" id="CP110424">
    <property type="protein sequence ID" value="WAQ83894.1"/>
    <property type="molecule type" value="Genomic_DNA"/>
</dbReference>
<evidence type="ECO:0000256" key="2">
    <source>
        <dbReference type="ARBA" id="ARBA00023242"/>
    </source>
</evidence>
<reference evidence="6" key="1">
    <citation type="submission" date="2022-10" db="EMBL/GenBank/DDBJ databases">
        <title>Puccinia triticina Genome sequencing and assembly.</title>
        <authorList>
            <person name="Li C."/>
        </authorList>
    </citation>
    <scope>NUCLEOTIDE SEQUENCE</scope>
    <source>
        <strain evidence="6">Pt15</strain>
    </source>
</reference>
<dbReference type="Pfam" id="PF15612">
    <property type="entry name" value="WHIM1"/>
    <property type="match status" value="1"/>
</dbReference>
<comment type="subcellular location">
    <subcellularLocation>
        <location evidence="1 3">Nucleus</location>
    </subcellularLocation>
</comment>
<feature type="domain" description="WAC" evidence="5">
    <location>
        <begin position="25"/>
        <end position="139"/>
    </location>
</feature>
<evidence type="ECO:0000256" key="4">
    <source>
        <dbReference type="SAM" id="MobiDB-lite"/>
    </source>
</evidence>
<dbReference type="RefSeq" id="XP_053019449.1">
    <property type="nucleotide sequence ID" value="XM_053168218.1"/>
</dbReference>
<feature type="region of interest" description="Disordered" evidence="4">
    <location>
        <begin position="645"/>
        <end position="726"/>
    </location>
</feature>
<keyword evidence="7" id="KW-1185">Reference proteome</keyword>
<dbReference type="InterPro" id="IPR028942">
    <property type="entry name" value="WHIM1_dom"/>
</dbReference>
<keyword evidence="2 3" id="KW-0539">Nucleus</keyword>
<feature type="compositionally biased region" description="Acidic residues" evidence="4">
    <location>
        <begin position="1023"/>
        <end position="1034"/>
    </location>
</feature>
<evidence type="ECO:0000256" key="1">
    <source>
        <dbReference type="ARBA" id="ARBA00004123"/>
    </source>
</evidence>
<feature type="region of interest" description="Disordered" evidence="4">
    <location>
        <begin position="808"/>
        <end position="954"/>
    </location>
</feature>
<accession>A0ABY7CF97</accession>
<organism evidence="6 7">
    <name type="scientific">Puccinia triticina</name>
    <dbReference type="NCBI Taxonomy" id="208348"/>
    <lineage>
        <taxon>Eukaryota</taxon>
        <taxon>Fungi</taxon>
        <taxon>Dikarya</taxon>
        <taxon>Basidiomycota</taxon>
        <taxon>Pucciniomycotina</taxon>
        <taxon>Pucciniomycetes</taxon>
        <taxon>Pucciniales</taxon>
        <taxon>Pucciniaceae</taxon>
        <taxon>Puccinia</taxon>
    </lineage>
</organism>
<feature type="compositionally biased region" description="Acidic residues" evidence="4">
    <location>
        <begin position="701"/>
        <end position="716"/>
    </location>
</feature>
<feature type="region of interest" description="Disordered" evidence="4">
    <location>
        <begin position="301"/>
        <end position="332"/>
    </location>
</feature>
<dbReference type="PANTHER" id="PTHR32075:SF6">
    <property type="entry name" value="ISWI CHROMATIN-REMODELING COMPLEX SUBUNIT YPL216W-RELATED"/>
    <property type="match status" value="1"/>
</dbReference>
<dbReference type="Pfam" id="PF15613">
    <property type="entry name" value="WSD"/>
    <property type="match status" value="1"/>
</dbReference>